<dbReference type="Gene3D" id="3.40.605.10">
    <property type="entry name" value="Aldehyde Dehydrogenase, Chain A, domain 1"/>
    <property type="match status" value="1"/>
</dbReference>
<dbReference type="PROSITE" id="PS00687">
    <property type="entry name" value="ALDEHYDE_DEHYDR_GLU"/>
    <property type="match status" value="1"/>
</dbReference>
<dbReference type="GO" id="GO:0016620">
    <property type="term" value="F:oxidoreductase activity, acting on the aldehyde or oxo group of donors, NAD or NADP as acceptor"/>
    <property type="evidence" value="ECO:0007669"/>
    <property type="project" value="InterPro"/>
</dbReference>
<proteinExistence type="inferred from homology"/>
<evidence type="ECO:0000256" key="2">
    <source>
        <dbReference type="ARBA" id="ARBA00023002"/>
    </source>
</evidence>
<dbReference type="Gene3D" id="3.40.309.10">
    <property type="entry name" value="Aldehyde Dehydrogenase, Chain A, domain 2"/>
    <property type="match status" value="1"/>
</dbReference>
<feature type="domain" description="Aldehyde dehydrogenase" evidence="5">
    <location>
        <begin position="35"/>
        <end position="492"/>
    </location>
</feature>
<name>A0AAU7XC35_9HYPH</name>
<protein>
    <submittedName>
        <fullName evidence="6">Aldehyde dehydrogenase family protein</fullName>
    </submittedName>
</protein>
<evidence type="ECO:0000259" key="5">
    <source>
        <dbReference type="Pfam" id="PF00171"/>
    </source>
</evidence>
<dbReference type="PANTHER" id="PTHR11699">
    <property type="entry name" value="ALDEHYDE DEHYDROGENASE-RELATED"/>
    <property type="match status" value="1"/>
</dbReference>
<dbReference type="Pfam" id="PF00171">
    <property type="entry name" value="Aldedh"/>
    <property type="match status" value="1"/>
</dbReference>
<dbReference type="EMBL" id="CP158568">
    <property type="protein sequence ID" value="XBY45684.1"/>
    <property type="molecule type" value="Genomic_DNA"/>
</dbReference>
<dbReference type="InterPro" id="IPR016162">
    <property type="entry name" value="Ald_DH_N"/>
</dbReference>
<accession>A0AAU7XC35</accession>
<evidence type="ECO:0000256" key="1">
    <source>
        <dbReference type="ARBA" id="ARBA00009986"/>
    </source>
</evidence>
<dbReference type="RefSeq" id="WP_407050777.1">
    <property type="nucleotide sequence ID" value="NZ_CP158568.1"/>
</dbReference>
<dbReference type="InterPro" id="IPR029510">
    <property type="entry name" value="Ald_DH_CS_GLU"/>
</dbReference>
<feature type="active site" evidence="3">
    <location>
        <position position="266"/>
    </location>
</feature>
<dbReference type="SUPFAM" id="SSF53720">
    <property type="entry name" value="ALDH-like"/>
    <property type="match status" value="1"/>
</dbReference>
<dbReference type="FunFam" id="3.40.605.10:FF:000007">
    <property type="entry name" value="NAD/NADP-dependent betaine aldehyde dehydrogenase"/>
    <property type="match status" value="1"/>
</dbReference>
<keyword evidence="2 4" id="KW-0560">Oxidoreductase</keyword>
<dbReference type="InterPro" id="IPR016163">
    <property type="entry name" value="Ald_DH_C"/>
</dbReference>
<gene>
    <name evidence="6" type="ORF">ABS361_05260</name>
</gene>
<dbReference type="InterPro" id="IPR015590">
    <property type="entry name" value="Aldehyde_DH_dom"/>
</dbReference>
<sequence length="496" mass="51095">MSTTAETLAAAYFKDGTLPALPSGHFIDGAYRPSANGGTMEAFDPGLGKAFASFAAGDAEDVERAVASAARAAVLWRRSTPIERRRVLAAAARLVRERAETLAFMEVLDSGKTIAEARGDIANVARLFDYYGGLAELHEGASIPLGPDLTSFTVNEPVGVTAHIIPWNYPSSTFARGIASALAAGCSAVAKPAETTPFTALLFAGILSEAGLPAGVLNVVTGLGTDAGAPLVAHPAVRHITFTGSVATGVRVAQSAAPNVASLTLELGGKSPVVCLGDCDLDAAAEGVLWAIFCNAGQVCSAGSRLIVERSIHGALVEKIVTLTKALKVGHGLRGADVGAINSPAQLARIRTHVDAARARGRSIVTGGGIGADAIADTGWFYRPTIIDDLPADDACVCEEIFGPVLSVQVVDDDDAALAAANGTEYGLYAGIYTRDIGRAMRLAREIVAGQVTVNDYWAGGIALPFGGMGKSGYGREKGREGIDAYTATKTITIRG</sequence>
<dbReference type="InterPro" id="IPR016160">
    <property type="entry name" value="Ald_DH_CS_CYS"/>
</dbReference>
<evidence type="ECO:0000256" key="4">
    <source>
        <dbReference type="RuleBase" id="RU003345"/>
    </source>
</evidence>
<organism evidence="6">
    <name type="scientific">Methyloraptor flagellatus</name>
    <dbReference type="NCBI Taxonomy" id="3162530"/>
    <lineage>
        <taxon>Bacteria</taxon>
        <taxon>Pseudomonadati</taxon>
        <taxon>Pseudomonadota</taxon>
        <taxon>Alphaproteobacteria</taxon>
        <taxon>Hyphomicrobiales</taxon>
        <taxon>Ancalomicrobiaceae</taxon>
        <taxon>Methyloraptor</taxon>
    </lineage>
</organism>
<dbReference type="AlphaFoldDB" id="A0AAU7XC35"/>
<dbReference type="KEGG" id="mflg:ABS361_05260"/>
<evidence type="ECO:0000313" key="6">
    <source>
        <dbReference type="EMBL" id="XBY45684.1"/>
    </source>
</evidence>
<evidence type="ECO:0000256" key="3">
    <source>
        <dbReference type="PROSITE-ProRule" id="PRU10007"/>
    </source>
</evidence>
<dbReference type="InterPro" id="IPR016161">
    <property type="entry name" value="Ald_DH/histidinol_DH"/>
</dbReference>
<dbReference type="PROSITE" id="PS00070">
    <property type="entry name" value="ALDEHYDE_DEHYDR_CYS"/>
    <property type="match status" value="1"/>
</dbReference>
<comment type="similarity">
    <text evidence="1 4">Belongs to the aldehyde dehydrogenase family.</text>
</comment>
<reference evidence="6" key="1">
    <citation type="submission" date="2024-06" db="EMBL/GenBank/DDBJ databases">
        <title>Methylostella associata gen. nov., sp. nov., a novel Ancalomicrobiaceae-affiliated facultatively methylotrophic bacteria that feed on methanotrophs of the genus Methylococcus.</title>
        <authorList>
            <person name="Saltykova V."/>
            <person name="Danilova O.V."/>
            <person name="Oshkin I.Y."/>
            <person name="Belova S.E."/>
            <person name="Pimenov N.V."/>
            <person name="Dedysh S.N."/>
        </authorList>
    </citation>
    <scope>NUCLEOTIDE SEQUENCE</scope>
    <source>
        <strain evidence="6">S20</strain>
    </source>
</reference>